<keyword evidence="3 5" id="KW-0862">Zinc</keyword>
<dbReference type="EMBL" id="FLRH01000003">
    <property type="protein sequence ID" value="SBT64898.1"/>
    <property type="molecule type" value="Genomic_DNA"/>
</dbReference>
<dbReference type="InterPro" id="IPR013149">
    <property type="entry name" value="ADH-like_C"/>
</dbReference>
<evidence type="ECO:0000256" key="5">
    <source>
        <dbReference type="RuleBase" id="RU361277"/>
    </source>
</evidence>
<dbReference type="Gene3D" id="3.90.180.10">
    <property type="entry name" value="Medium-chain alcohol dehydrogenases, catalytic domain"/>
    <property type="match status" value="1"/>
</dbReference>
<organism evidence="8 9">
    <name type="scientific">Micromonospora sediminicola</name>
    <dbReference type="NCBI Taxonomy" id="946078"/>
    <lineage>
        <taxon>Bacteria</taxon>
        <taxon>Bacillati</taxon>
        <taxon>Actinomycetota</taxon>
        <taxon>Actinomycetes</taxon>
        <taxon>Micromonosporales</taxon>
        <taxon>Micromonosporaceae</taxon>
        <taxon>Micromonospora</taxon>
    </lineage>
</organism>
<dbReference type="Pfam" id="PF00107">
    <property type="entry name" value="ADH_zinc_N"/>
    <property type="match status" value="1"/>
</dbReference>
<dbReference type="GO" id="GO:0008270">
    <property type="term" value="F:zinc ion binding"/>
    <property type="evidence" value="ECO:0007669"/>
    <property type="project" value="InterPro"/>
</dbReference>
<dbReference type="Gene3D" id="3.40.50.720">
    <property type="entry name" value="NAD(P)-binding Rossmann-like Domain"/>
    <property type="match status" value="1"/>
</dbReference>
<keyword evidence="2 5" id="KW-0479">Metal-binding</keyword>
<dbReference type="InterPro" id="IPR036291">
    <property type="entry name" value="NAD(P)-bd_dom_sf"/>
</dbReference>
<evidence type="ECO:0000256" key="1">
    <source>
        <dbReference type="ARBA" id="ARBA00001947"/>
    </source>
</evidence>
<evidence type="ECO:0000259" key="6">
    <source>
        <dbReference type="Pfam" id="PF00107"/>
    </source>
</evidence>
<protein>
    <submittedName>
        <fullName evidence="8">Threonine dehydrogenase</fullName>
    </submittedName>
</protein>
<evidence type="ECO:0000313" key="8">
    <source>
        <dbReference type="EMBL" id="SBT64898.1"/>
    </source>
</evidence>
<proteinExistence type="inferred from homology"/>
<feature type="domain" description="Alcohol dehydrogenase-like N-terminal" evidence="7">
    <location>
        <begin position="25"/>
        <end position="149"/>
    </location>
</feature>
<dbReference type="PROSITE" id="PS00059">
    <property type="entry name" value="ADH_ZINC"/>
    <property type="match status" value="1"/>
</dbReference>
<dbReference type="CDD" id="cd08283">
    <property type="entry name" value="FDH_like_1"/>
    <property type="match status" value="1"/>
</dbReference>
<dbReference type="InterPro" id="IPR011032">
    <property type="entry name" value="GroES-like_sf"/>
</dbReference>
<dbReference type="InterPro" id="IPR013154">
    <property type="entry name" value="ADH-like_N"/>
</dbReference>
<dbReference type="AlphaFoldDB" id="A0A1A9B727"/>
<dbReference type="PANTHER" id="PTHR42813:SF2">
    <property type="entry name" value="DEHYDROGENASE, ZINC-CONTAINING, PUTATIVE (AFU_ORTHOLOGUE AFUA_2G02810)-RELATED"/>
    <property type="match status" value="1"/>
</dbReference>
<dbReference type="Pfam" id="PF08240">
    <property type="entry name" value="ADH_N"/>
    <property type="match status" value="1"/>
</dbReference>
<dbReference type="GO" id="GO:0016491">
    <property type="term" value="F:oxidoreductase activity"/>
    <property type="evidence" value="ECO:0007669"/>
    <property type="project" value="UniProtKB-KW"/>
</dbReference>
<dbReference type="SUPFAM" id="SSF51735">
    <property type="entry name" value="NAD(P)-binding Rossmann-fold domains"/>
    <property type="match status" value="1"/>
</dbReference>
<comment type="cofactor">
    <cofactor evidence="1 5">
        <name>Zn(2+)</name>
        <dbReference type="ChEBI" id="CHEBI:29105"/>
    </cofactor>
</comment>
<keyword evidence="4" id="KW-0560">Oxidoreductase</keyword>
<dbReference type="RefSeq" id="WP_091571939.1">
    <property type="nucleotide sequence ID" value="NZ_FLRH01000003.1"/>
</dbReference>
<name>A0A1A9B727_9ACTN</name>
<sequence length="392" mass="41866">MRALCWEGVGKLAVRDVPEPTVRSAGDIIVKVRASSVCGSDLHLINGYLPAMREGDVLGHEFMGEVVEVGPEVRRISVGDRVVVGSVVACGSCWYCRTEQYSLCDNSNPQPVFTEKLWGHSPAGILGYSHAAGGYSGSHAEYIRVPFGDVGAFTVPDGVPDDSVVFASDAMPTGWMAADFCALKGGEVVAVWGAGGVGQMAARSAQILGAERVVVIDRLPERLDTAARRLGVETINYAETDVLEALRELTAGRGPDACIEAVGMESHDVGPAYAYDRAKQTVRLQSDRPTSVRQAIMACRKGGTVSIVGVYGGLVDKFPLGAAMNKALVLRMGQMHAQRYIPMLLDRVAAGEIDPGYLATHPMSLEEGARGYEIFEKKEDGCLRTVLHPQAA</sequence>
<dbReference type="SUPFAM" id="SSF50129">
    <property type="entry name" value="GroES-like"/>
    <property type="match status" value="1"/>
</dbReference>
<evidence type="ECO:0000256" key="4">
    <source>
        <dbReference type="ARBA" id="ARBA00023002"/>
    </source>
</evidence>
<reference evidence="9" key="1">
    <citation type="submission" date="2016-06" db="EMBL/GenBank/DDBJ databases">
        <authorList>
            <person name="Varghese N."/>
            <person name="Submissions Spin"/>
        </authorList>
    </citation>
    <scope>NUCLEOTIDE SEQUENCE [LARGE SCALE GENOMIC DNA]</scope>
    <source>
        <strain evidence="9">DSM 45794</strain>
    </source>
</reference>
<evidence type="ECO:0000256" key="2">
    <source>
        <dbReference type="ARBA" id="ARBA00022723"/>
    </source>
</evidence>
<evidence type="ECO:0000256" key="3">
    <source>
        <dbReference type="ARBA" id="ARBA00022833"/>
    </source>
</evidence>
<dbReference type="PANTHER" id="PTHR42813">
    <property type="entry name" value="ZINC-TYPE ALCOHOL DEHYDROGENASE-LIKE"/>
    <property type="match status" value="1"/>
</dbReference>
<dbReference type="STRING" id="946078.GA0070622_1886"/>
<evidence type="ECO:0000313" key="9">
    <source>
        <dbReference type="Proteomes" id="UP000199558"/>
    </source>
</evidence>
<keyword evidence="9" id="KW-1185">Reference proteome</keyword>
<evidence type="ECO:0000259" key="7">
    <source>
        <dbReference type="Pfam" id="PF08240"/>
    </source>
</evidence>
<dbReference type="OrthoDB" id="3399630at2"/>
<feature type="domain" description="Alcohol dehydrogenase-like C-terminal" evidence="6">
    <location>
        <begin position="196"/>
        <end position="264"/>
    </location>
</feature>
<dbReference type="Proteomes" id="UP000199558">
    <property type="component" value="Unassembled WGS sequence"/>
</dbReference>
<dbReference type="InterPro" id="IPR002328">
    <property type="entry name" value="ADH_Zn_CS"/>
</dbReference>
<accession>A0A1A9B727</accession>
<comment type="similarity">
    <text evidence="5">Belongs to the zinc-containing alcohol dehydrogenase family.</text>
</comment>
<gene>
    <name evidence="8" type="ORF">GA0070622_1886</name>
</gene>